<dbReference type="EMBL" id="FOJQ01000078">
    <property type="protein sequence ID" value="SFA58641.1"/>
    <property type="molecule type" value="Genomic_DNA"/>
</dbReference>
<dbReference type="OrthoDB" id="2906757at2"/>
<keyword evidence="2" id="KW-1185">Reference proteome</keyword>
<organism evidence="1 2">
    <name type="scientific">Anoxybacillus pushchinoensis</name>
    <dbReference type="NCBI Taxonomy" id="150248"/>
    <lineage>
        <taxon>Bacteria</taxon>
        <taxon>Bacillati</taxon>
        <taxon>Bacillota</taxon>
        <taxon>Bacilli</taxon>
        <taxon>Bacillales</taxon>
        <taxon>Anoxybacillaceae</taxon>
        <taxon>Anoxybacillus</taxon>
    </lineage>
</organism>
<dbReference type="AlphaFoldDB" id="A0A1I0U3G0"/>
<dbReference type="Proteomes" id="UP000198979">
    <property type="component" value="Unassembled WGS sequence"/>
</dbReference>
<proteinExistence type="predicted"/>
<name>A0A1I0U3G0_9BACL</name>
<protein>
    <submittedName>
        <fullName evidence="1">Uncharacterized protein</fullName>
    </submittedName>
</protein>
<gene>
    <name evidence="1" type="ORF">SAMN05216169_10787</name>
</gene>
<dbReference type="RefSeq" id="WP_091705007.1">
    <property type="nucleotide sequence ID" value="NZ_FOJQ01000078.1"/>
</dbReference>
<sequence>MKTRPIKISMTSFLDFTLMPDSQKIRKVKEIKYNEYSPGKDYWKKLRDKIVNIHAMNNDFSQLDNLLHDIPVNRINNYKEAIKGYRRFLKRYKDFKWFDVQSKLWVYDNLAISVNPELGLFIDGEPYLIKLYFKETTTPAEINLTKSRSANIAFLMFDCLRDDCPEGTKMAVLNVKKGNLIVPDFNVNDQKISIQGSSVHFLAIWEQV</sequence>
<evidence type="ECO:0000313" key="1">
    <source>
        <dbReference type="EMBL" id="SFA58641.1"/>
    </source>
</evidence>
<reference evidence="2" key="1">
    <citation type="submission" date="2016-10" db="EMBL/GenBank/DDBJ databases">
        <authorList>
            <person name="Varghese N."/>
            <person name="Submissions S."/>
        </authorList>
    </citation>
    <scope>NUCLEOTIDE SEQUENCE [LARGE SCALE GENOMIC DNA]</scope>
    <source>
        <strain evidence="2">K1</strain>
    </source>
</reference>
<accession>A0A1I0U3G0</accession>
<dbReference type="STRING" id="150248.SAMN05216169_10787"/>
<evidence type="ECO:0000313" key="2">
    <source>
        <dbReference type="Proteomes" id="UP000198979"/>
    </source>
</evidence>